<dbReference type="PANTHER" id="PTHR30097:SF16">
    <property type="entry name" value="CATION EFFLUX SYSTEM (CZCB-LIKE)"/>
    <property type="match status" value="1"/>
</dbReference>
<dbReference type="PANTHER" id="PTHR30097">
    <property type="entry name" value="CATION EFFLUX SYSTEM PROTEIN CUSB"/>
    <property type="match status" value="1"/>
</dbReference>
<feature type="chain" id="PRO_5005491012" evidence="2">
    <location>
        <begin position="19"/>
        <end position="359"/>
    </location>
</feature>
<accession>A0A0K2Y7Z7</accession>
<evidence type="ECO:0000256" key="2">
    <source>
        <dbReference type="SAM" id="SignalP"/>
    </source>
</evidence>
<dbReference type="Proteomes" id="UP000046090">
    <property type="component" value="Unassembled WGS sequence"/>
</dbReference>
<keyword evidence="4" id="KW-1185">Reference proteome</keyword>
<reference evidence="4" key="1">
    <citation type="submission" date="2014-12" db="EMBL/GenBank/DDBJ databases">
        <authorList>
            <person name="Smet A."/>
        </authorList>
    </citation>
    <scope>NUCLEOTIDE SEQUENCE [LARGE SCALE GENOMIC DNA]</scope>
</reference>
<evidence type="ECO:0000313" key="4">
    <source>
        <dbReference type="Proteomes" id="UP000046090"/>
    </source>
</evidence>
<protein>
    <submittedName>
        <fullName evidence="3">Nickel-cobalt-cadmium resistance protein (NccB)</fullName>
    </submittedName>
</protein>
<dbReference type="GeneID" id="76197743"/>
<sequence length="359" mass="39900">MKALLLLLSLFLHLQAQAYQEIALTSKQIEGLGLKVVSLDQKFATHGLPFNASIDFNNFNLKHTVIQSLSFNATVVAIYKNEGEFVHKGDLICEISSIDLSNLYFELQNNKNKLKVALDVSTKDHELYKQGVIAKREYQNSFLISQEMSLKVRQLETTFQNFGIDPKDPLGLYGFRIIARNSGILSIAPKVLGEKILPFTTYIRISENNDLIARIKLPVSLSRYIKRGSRVFDQMGNAIGAIQSISVVLDKDSNTILATARIEAGNFHVGETTDVYIEGAKPKNSLFIPSSAVIKNDQDYLIFVRTKKGFMPTAVKIIEERNHVFVISSQNINPHAKVATGALVSLKGIVNNLGDEGDE</sequence>
<organism evidence="3 4">
    <name type="scientific">Helicobacter heilmannii</name>
    <dbReference type="NCBI Taxonomy" id="35817"/>
    <lineage>
        <taxon>Bacteria</taxon>
        <taxon>Pseudomonadati</taxon>
        <taxon>Campylobacterota</taxon>
        <taxon>Epsilonproteobacteria</taxon>
        <taxon>Campylobacterales</taxon>
        <taxon>Helicobacteraceae</taxon>
        <taxon>Helicobacter</taxon>
    </lineage>
</organism>
<dbReference type="InterPro" id="IPR051909">
    <property type="entry name" value="MFP_Cation_Efflux"/>
</dbReference>
<dbReference type="RefSeq" id="WP_015107455.1">
    <property type="nucleotide sequence ID" value="NZ_CDMK01000003.1"/>
</dbReference>
<proteinExistence type="predicted"/>
<feature type="signal peptide" evidence="2">
    <location>
        <begin position="1"/>
        <end position="18"/>
    </location>
</feature>
<dbReference type="AlphaFoldDB" id="A0A0K2Y7Z7"/>
<name>A0A0K2Y7Z7_HELHE</name>
<evidence type="ECO:0000313" key="3">
    <source>
        <dbReference type="EMBL" id="CRI35291.1"/>
    </source>
</evidence>
<evidence type="ECO:0000256" key="1">
    <source>
        <dbReference type="ARBA" id="ARBA00022448"/>
    </source>
</evidence>
<keyword evidence="2" id="KW-0732">Signal</keyword>
<keyword evidence="1" id="KW-0813">Transport</keyword>
<gene>
    <name evidence="3" type="ORF">HHE01_02890</name>
</gene>
<dbReference type="EMBL" id="CDMK01000003">
    <property type="protein sequence ID" value="CRI35291.1"/>
    <property type="molecule type" value="Genomic_DNA"/>
</dbReference>